<accession>A0ACC0IHQ8</accession>
<comment type="caution">
    <text evidence="1">The sequence shown here is derived from an EMBL/GenBank/DDBJ whole genome shotgun (WGS) entry which is preliminary data.</text>
</comment>
<evidence type="ECO:0000313" key="1">
    <source>
        <dbReference type="EMBL" id="KAI8023361.1"/>
    </source>
</evidence>
<reference evidence="1 2" key="1">
    <citation type="journal article" date="2022" name="Plant J.">
        <title>Chromosome-level genome of Camellia lanceoleosa provides a valuable resource for understanding genome evolution and self-incompatibility.</title>
        <authorList>
            <person name="Gong W."/>
            <person name="Xiao S."/>
            <person name="Wang L."/>
            <person name="Liao Z."/>
            <person name="Chang Y."/>
            <person name="Mo W."/>
            <person name="Hu G."/>
            <person name="Li W."/>
            <person name="Zhao G."/>
            <person name="Zhu H."/>
            <person name="Hu X."/>
            <person name="Ji K."/>
            <person name="Xiang X."/>
            <person name="Song Q."/>
            <person name="Yuan D."/>
            <person name="Jin S."/>
            <person name="Zhang L."/>
        </authorList>
    </citation>
    <scope>NUCLEOTIDE SEQUENCE [LARGE SCALE GENOMIC DNA]</scope>
    <source>
        <strain evidence="1">SQ_2022a</strain>
    </source>
</reference>
<keyword evidence="2" id="KW-1185">Reference proteome</keyword>
<sequence length="400" mass="42581">MLPGNQPGSTIHDYGRFSIRRSLATTKNLLPLINSYLSNQNALSQTAIRALQDCQHLISLNLDFLSNASQSIGFTDTLQSSQADDTHTLLSAVLTNQQTCSDGLQVATMPSSAIQNALLTPLNNGNMMNSVSLALFKQGWAHNETRHGRGLLTKLFFGGGGGGGGVNVSQMVVVNQDGSGNFTNITAAVAAAPTYSNGSNGYFVIYVVAGVYQDCGRPRICGPKPNHPQHCRTAKVPSGGAQTTPTCPLSTTAVSKDTKTPLHPFLRQFYRQCDVYGTVDFIFGNAATVLQDCNLYPRLPLLGQSNTITAQVVEGQGFVALNLTIRNTAGLQSSKRWHFETMPTCPVSTTSVSKDTKTPSTPIPSGNSTDNAMSIAPSISSFGNAATVLQDCNLYPRLPC</sequence>
<evidence type="ECO:0000313" key="2">
    <source>
        <dbReference type="Proteomes" id="UP001060215"/>
    </source>
</evidence>
<name>A0ACC0IHQ8_9ERIC</name>
<dbReference type="EMBL" id="CM045763">
    <property type="protein sequence ID" value="KAI8023361.1"/>
    <property type="molecule type" value="Genomic_DNA"/>
</dbReference>
<gene>
    <name evidence="1" type="ORF">LOK49_LG03G01687</name>
</gene>
<organism evidence="1 2">
    <name type="scientific">Camellia lanceoleosa</name>
    <dbReference type="NCBI Taxonomy" id="1840588"/>
    <lineage>
        <taxon>Eukaryota</taxon>
        <taxon>Viridiplantae</taxon>
        <taxon>Streptophyta</taxon>
        <taxon>Embryophyta</taxon>
        <taxon>Tracheophyta</taxon>
        <taxon>Spermatophyta</taxon>
        <taxon>Magnoliopsida</taxon>
        <taxon>eudicotyledons</taxon>
        <taxon>Gunneridae</taxon>
        <taxon>Pentapetalae</taxon>
        <taxon>asterids</taxon>
        <taxon>Ericales</taxon>
        <taxon>Theaceae</taxon>
        <taxon>Camellia</taxon>
    </lineage>
</organism>
<proteinExistence type="predicted"/>
<dbReference type="Proteomes" id="UP001060215">
    <property type="component" value="Chromosome 6"/>
</dbReference>
<protein>
    <submittedName>
        <fullName evidence="1">Pectinesterase/pectinesterase inhibitor 41</fullName>
    </submittedName>
</protein>